<dbReference type="AlphaFoldDB" id="A0A0F9GYN6"/>
<name>A0A0F9GYN6_9ZZZZ</name>
<proteinExistence type="predicted"/>
<sequence>MVSTIGTDINYDRAILASVFKCSICGKELLMFGCPDSECENYYKNSVGWNR</sequence>
<protein>
    <submittedName>
        <fullName evidence="1">Uncharacterized protein</fullName>
    </submittedName>
</protein>
<evidence type="ECO:0000313" key="1">
    <source>
        <dbReference type="EMBL" id="KKL68217.1"/>
    </source>
</evidence>
<organism evidence="1">
    <name type="scientific">marine sediment metagenome</name>
    <dbReference type="NCBI Taxonomy" id="412755"/>
    <lineage>
        <taxon>unclassified sequences</taxon>
        <taxon>metagenomes</taxon>
        <taxon>ecological metagenomes</taxon>
    </lineage>
</organism>
<gene>
    <name evidence="1" type="ORF">LCGC14_2127210</name>
</gene>
<comment type="caution">
    <text evidence="1">The sequence shown here is derived from an EMBL/GenBank/DDBJ whole genome shotgun (WGS) entry which is preliminary data.</text>
</comment>
<accession>A0A0F9GYN6</accession>
<dbReference type="EMBL" id="LAZR01026601">
    <property type="protein sequence ID" value="KKL68217.1"/>
    <property type="molecule type" value="Genomic_DNA"/>
</dbReference>
<reference evidence="1" key="1">
    <citation type="journal article" date="2015" name="Nature">
        <title>Complex archaea that bridge the gap between prokaryotes and eukaryotes.</title>
        <authorList>
            <person name="Spang A."/>
            <person name="Saw J.H."/>
            <person name="Jorgensen S.L."/>
            <person name="Zaremba-Niedzwiedzka K."/>
            <person name="Martijn J."/>
            <person name="Lind A.E."/>
            <person name="van Eijk R."/>
            <person name="Schleper C."/>
            <person name="Guy L."/>
            <person name="Ettema T.J."/>
        </authorList>
    </citation>
    <scope>NUCLEOTIDE SEQUENCE</scope>
</reference>